<dbReference type="FunFam" id="1.10.10.10:FF:000001">
    <property type="entry name" value="LysR family transcriptional regulator"/>
    <property type="match status" value="1"/>
</dbReference>
<evidence type="ECO:0000313" key="7">
    <source>
        <dbReference type="Proteomes" id="UP000625316"/>
    </source>
</evidence>
<keyword evidence="4" id="KW-0804">Transcription</keyword>
<protein>
    <submittedName>
        <fullName evidence="6">LysR family transcriptional regulator</fullName>
    </submittedName>
</protein>
<dbReference type="PROSITE" id="PS50931">
    <property type="entry name" value="HTH_LYSR"/>
    <property type="match status" value="1"/>
</dbReference>
<dbReference type="SUPFAM" id="SSF46785">
    <property type="entry name" value="Winged helix' DNA-binding domain"/>
    <property type="match status" value="1"/>
</dbReference>
<dbReference type="InterPro" id="IPR005119">
    <property type="entry name" value="LysR_subst-bd"/>
</dbReference>
<accession>A0A928VTC1</accession>
<dbReference type="Proteomes" id="UP000625316">
    <property type="component" value="Unassembled WGS sequence"/>
</dbReference>
<comment type="similarity">
    <text evidence="1">Belongs to the LysR transcriptional regulatory family.</text>
</comment>
<gene>
    <name evidence="6" type="ORF">IQ266_18460</name>
</gene>
<feature type="domain" description="HTH lysR-type" evidence="5">
    <location>
        <begin position="1"/>
        <end position="58"/>
    </location>
</feature>
<evidence type="ECO:0000259" key="5">
    <source>
        <dbReference type="PROSITE" id="PS50931"/>
    </source>
</evidence>
<name>A0A928VTC1_9CYAN</name>
<evidence type="ECO:0000256" key="2">
    <source>
        <dbReference type="ARBA" id="ARBA00023015"/>
    </source>
</evidence>
<evidence type="ECO:0000256" key="3">
    <source>
        <dbReference type="ARBA" id="ARBA00023125"/>
    </source>
</evidence>
<reference evidence="6" key="1">
    <citation type="submission" date="2020-10" db="EMBL/GenBank/DDBJ databases">
        <authorList>
            <person name="Castelo-Branco R."/>
            <person name="Eusebio N."/>
            <person name="Adriana R."/>
            <person name="Vieira A."/>
            <person name="Brugerolle De Fraissinette N."/>
            <person name="Rezende De Castro R."/>
            <person name="Schneider M.P."/>
            <person name="Vasconcelos V."/>
            <person name="Leao P.N."/>
        </authorList>
    </citation>
    <scope>NUCLEOTIDE SEQUENCE</scope>
    <source>
        <strain evidence="6">LEGE 11480</strain>
    </source>
</reference>
<sequence length="291" mass="32137">MNLSTLQVLLNVIEHGSFSMAALKLGISQSAVSRAIATLEDELGVTLLHRGRFGACLTPTGERIVPYMRDMIDLRQQIEQEVNFAKGLQSGRIRIASFRSAATHILPPKIAYFHQRYPNVEITLTEADPNGVDALLKSSQVDLGLVPLPRSMDLETWEIVRDEFVVLLPPTEKKMPQLLSWEMLSTYSFILYNYAECTTAVRDHWAASDQVLKVAYEIKEDSTIVSMVAQGLGAAILPKLAAMPIPESLVVRSLPVSLERQIGVAVVADQLQPPAVFLFLDLLRGVGQFAP</sequence>
<dbReference type="GO" id="GO:0003700">
    <property type="term" value="F:DNA-binding transcription factor activity"/>
    <property type="evidence" value="ECO:0007669"/>
    <property type="project" value="InterPro"/>
</dbReference>
<evidence type="ECO:0000256" key="4">
    <source>
        <dbReference type="ARBA" id="ARBA00023163"/>
    </source>
</evidence>
<proteinExistence type="inferred from homology"/>
<evidence type="ECO:0000256" key="1">
    <source>
        <dbReference type="ARBA" id="ARBA00009437"/>
    </source>
</evidence>
<dbReference type="GO" id="GO:0003677">
    <property type="term" value="F:DNA binding"/>
    <property type="evidence" value="ECO:0007669"/>
    <property type="project" value="UniProtKB-KW"/>
</dbReference>
<dbReference type="RefSeq" id="WP_264326546.1">
    <property type="nucleotide sequence ID" value="NZ_JADEXQ010000073.1"/>
</dbReference>
<keyword evidence="2" id="KW-0805">Transcription regulation</keyword>
<dbReference type="SUPFAM" id="SSF53850">
    <property type="entry name" value="Periplasmic binding protein-like II"/>
    <property type="match status" value="1"/>
</dbReference>
<dbReference type="Gene3D" id="1.10.10.10">
    <property type="entry name" value="Winged helix-like DNA-binding domain superfamily/Winged helix DNA-binding domain"/>
    <property type="match status" value="1"/>
</dbReference>
<dbReference type="Pfam" id="PF00126">
    <property type="entry name" value="HTH_1"/>
    <property type="match status" value="1"/>
</dbReference>
<keyword evidence="7" id="KW-1185">Reference proteome</keyword>
<dbReference type="GO" id="GO:0005829">
    <property type="term" value="C:cytosol"/>
    <property type="evidence" value="ECO:0007669"/>
    <property type="project" value="TreeGrafter"/>
</dbReference>
<dbReference type="PANTHER" id="PTHR30419">
    <property type="entry name" value="HTH-TYPE TRANSCRIPTIONAL REGULATOR YBHD"/>
    <property type="match status" value="1"/>
</dbReference>
<dbReference type="InterPro" id="IPR000847">
    <property type="entry name" value="LysR_HTH_N"/>
</dbReference>
<dbReference type="CDD" id="cd05466">
    <property type="entry name" value="PBP2_LTTR_substrate"/>
    <property type="match status" value="1"/>
</dbReference>
<dbReference type="Gene3D" id="3.40.190.290">
    <property type="match status" value="1"/>
</dbReference>
<comment type="caution">
    <text evidence="6">The sequence shown here is derived from an EMBL/GenBank/DDBJ whole genome shotgun (WGS) entry which is preliminary data.</text>
</comment>
<dbReference type="PRINTS" id="PR00039">
    <property type="entry name" value="HTHLYSR"/>
</dbReference>
<evidence type="ECO:0000313" key="6">
    <source>
        <dbReference type="EMBL" id="MBE9031719.1"/>
    </source>
</evidence>
<dbReference type="EMBL" id="JADEXQ010000073">
    <property type="protein sequence ID" value="MBE9031719.1"/>
    <property type="molecule type" value="Genomic_DNA"/>
</dbReference>
<dbReference type="InterPro" id="IPR050950">
    <property type="entry name" value="HTH-type_LysR_regulators"/>
</dbReference>
<keyword evidence="3" id="KW-0238">DNA-binding</keyword>
<dbReference type="InterPro" id="IPR036388">
    <property type="entry name" value="WH-like_DNA-bd_sf"/>
</dbReference>
<dbReference type="InterPro" id="IPR036390">
    <property type="entry name" value="WH_DNA-bd_sf"/>
</dbReference>
<dbReference type="PANTHER" id="PTHR30419:SF24">
    <property type="entry name" value="HTH-TYPE TRANSCRIPTIONAL REGULATOR CZCR"/>
    <property type="match status" value="1"/>
</dbReference>
<dbReference type="AlphaFoldDB" id="A0A928VTC1"/>
<dbReference type="Pfam" id="PF03466">
    <property type="entry name" value="LysR_substrate"/>
    <property type="match status" value="1"/>
</dbReference>
<organism evidence="6 7">
    <name type="scientific">Romeriopsis navalis LEGE 11480</name>
    <dbReference type="NCBI Taxonomy" id="2777977"/>
    <lineage>
        <taxon>Bacteria</taxon>
        <taxon>Bacillati</taxon>
        <taxon>Cyanobacteriota</taxon>
        <taxon>Cyanophyceae</taxon>
        <taxon>Leptolyngbyales</taxon>
        <taxon>Leptolyngbyaceae</taxon>
        <taxon>Romeriopsis</taxon>
        <taxon>Romeriopsis navalis</taxon>
    </lineage>
</organism>